<evidence type="ECO:0000256" key="2">
    <source>
        <dbReference type="ARBA" id="ARBA00009387"/>
    </source>
</evidence>
<comment type="similarity">
    <text evidence="1">Belongs to the transglycosylase Slt family.</text>
</comment>
<dbReference type="EMBL" id="CP073910">
    <property type="protein sequence ID" value="QUT05072.1"/>
    <property type="molecule type" value="Genomic_DNA"/>
</dbReference>
<comment type="similarity">
    <text evidence="2">Belongs to the virb1 family.</text>
</comment>
<dbReference type="PANTHER" id="PTHR37423">
    <property type="entry name" value="SOLUBLE LYTIC MUREIN TRANSGLYCOSYLASE-RELATED"/>
    <property type="match status" value="1"/>
</dbReference>
<organism evidence="5 6">
    <name type="scientific">Sphingobium phenoxybenzoativorans</name>
    <dbReference type="NCBI Taxonomy" id="1592790"/>
    <lineage>
        <taxon>Bacteria</taxon>
        <taxon>Pseudomonadati</taxon>
        <taxon>Pseudomonadota</taxon>
        <taxon>Alphaproteobacteria</taxon>
        <taxon>Sphingomonadales</taxon>
        <taxon>Sphingomonadaceae</taxon>
        <taxon>Sphingobium</taxon>
    </lineage>
</organism>
<evidence type="ECO:0000313" key="5">
    <source>
        <dbReference type="EMBL" id="QUT05072.1"/>
    </source>
</evidence>
<dbReference type="CDD" id="cd00254">
    <property type="entry name" value="LT-like"/>
    <property type="match status" value="1"/>
</dbReference>
<evidence type="ECO:0000256" key="1">
    <source>
        <dbReference type="ARBA" id="ARBA00007734"/>
    </source>
</evidence>
<dbReference type="AlphaFoldDB" id="A0A975K5X2"/>
<feature type="domain" description="Transglycosylase SLT" evidence="4">
    <location>
        <begin position="75"/>
        <end position="176"/>
    </location>
</feature>
<name>A0A975K5X2_9SPHN</name>
<gene>
    <name evidence="5" type="ORF">KFK14_18975</name>
</gene>
<feature type="signal peptide" evidence="3">
    <location>
        <begin position="1"/>
        <end position="23"/>
    </location>
</feature>
<evidence type="ECO:0000313" key="6">
    <source>
        <dbReference type="Proteomes" id="UP000681425"/>
    </source>
</evidence>
<dbReference type="Pfam" id="PF01464">
    <property type="entry name" value="SLT"/>
    <property type="match status" value="1"/>
</dbReference>
<dbReference type="Proteomes" id="UP000681425">
    <property type="component" value="Chromosome"/>
</dbReference>
<dbReference type="KEGG" id="spph:KFK14_18975"/>
<evidence type="ECO:0000259" key="4">
    <source>
        <dbReference type="Pfam" id="PF01464"/>
    </source>
</evidence>
<keyword evidence="3" id="KW-0732">Signal</keyword>
<dbReference type="InterPro" id="IPR008258">
    <property type="entry name" value="Transglycosylase_SLT_dom_1"/>
</dbReference>
<keyword evidence="6" id="KW-1185">Reference proteome</keyword>
<proteinExistence type="inferred from homology"/>
<dbReference type="SUPFAM" id="SSF53955">
    <property type="entry name" value="Lysozyme-like"/>
    <property type="match status" value="1"/>
</dbReference>
<sequence>MIRFGMIGMLLMSVSAVQVSAQADSPSFAIFEHRPTPVQPEAVEPALPAHDETNLSLSKAAFAPSFREVIYLASVREAELRYGLPTGLLQALIWTESRFNPMAISPAGAAGLAQLMPGTARYLGITNRHDPVASIDGGARYLREMLDKFGQIHLALAAYNAGPGAVSRAGGIPRNSETPGYVRSVLERWQAIGSRI</sequence>
<dbReference type="InterPro" id="IPR023346">
    <property type="entry name" value="Lysozyme-like_dom_sf"/>
</dbReference>
<accession>A0A975K5X2</accession>
<dbReference type="RefSeq" id="WP_212608769.1">
    <property type="nucleotide sequence ID" value="NZ_CP073910.1"/>
</dbReference>
<evidence type="ECO:0000256" key="3">
    <source>
        <dbReference type="SAM" id="SignalP"/>
    </source>
</evidence>
<protein>
    <submittedName>
        <fullName evidence="5">Lytic transglycosylase domain-containing protein</fullName>
    </submittedName>
</protein>
<dbReference type="Gene3D" id="1.10.530.10">
    <property type="match status" value="1"/>
</dbReference>
<feature type="chain" id="PRO_5036695340" evidence="3">
    <location>
        <begin position="24"/>
        <end position="196"/>
    </location>
</feature>
<reference evidence="5" key="1">
    <citation type="submission" date="2021-04" db="EMBL/GenBank/DDBJ databases">
        <title>Isolation of p-tert-butylphenol degrading bacteria Sphingobium phenoxybenzoativorans Tas13 from active sludge.</title>
        <authorList>
            <person name="Li Y."/>
        </authorList>
    </citation>
    <scope>NUCLEOTIDE SEQUENCE</scope>
    <source>
        <strain evidence="5">Tas13</strain>
    </source>
</reference>
<dbReference type="PANTHER" id="PTHR37423:SF2">
    <property type="entry name" value="MEMBRANE-BOUND LYTIC MUREIN TRANSGLYCOSYLASE C"/>
    <property type="match status" value="1"/>
</dbReference>